<dbReference type="KEGG" id="ster:AOA14_16055"/>
<name>A0A142W224_9SPHN</name>
<dbReference type="InterPro" id="IPR016181">
    <property type="entry name" value="Acyl_CoA_acyltransferase"/>
</dbReference>
<sequence>MVGRVTLLVVDGDYRRRWIGTALLAAGETALAKAGCALIEVMRDIMIDNATNFFRALKFEQKSFRLVRAAGSPQKPRRG</sequence>
<gene>
    <name evidence="2" type="ORF">AOA14_16055</name>
</gene>
<organism evidence="2 3">
    <name type="scientific">Sphingopyxis terrae subsp. terrae NBRC 15098</name>
    <dbReference type="NCBI Taxonomy" id="1219058"/>
    <lineage>
        <taxon>Bacteria</taxon>
        <taxon>Pseudomonadati</taxon>
        <taxon>Pseudomonadota</taxon>
        <taxon>Alphaproteobacteria</taxon>
        <taxon>Sphingomonadales</taxon>
        <taxon>Sphingomonadaceae</taxon>
        <taxon>Sphingopyxis</taxon>
    </lineage>
</organism>
<accession>A0A142W224</accession>
<dbReference type="SUPFAM" id="SSF55729">
    <property type="entry name" value="Acyl-CoA N-acyltransferases (Nat)"/>
    <property type="match status" value="1"/>
</dbReference>
<dbReference type="Pfam" id="PF00583">
    <property type="entry name" value="Acetyltransf_1"/>
    <property type="match status" value="1"/>
</dbReference>
<dbReference type="EMBL" id="CP013342">
    <property type="protein sequence ID" value="AMU96120.1"/>
    <property type="molecule type" value="Genomic_DNA"/>
</dbReference>
<dbReference type="PROSITE" id="PS51186">
    <property type="entry name" value="GNAT"/>
    <property type="match status" value="1"/>
</dbReference>
<proteinExistence type="predicted"/>
<evidence type="ECO:0000259" key="1">
    <source>
        <dbReference type="PROSITE" id="PS51186"/>
    </source>
</evidence>
<evidence type="ECO:0000313" key="3">
    <source>
        <dbReference type="Proteomes" id="UP000076234"/>
    </source>
</evidence>
<evidence type="ECO:0000313" key="2">
    <source>
        <dbReference type="EMBL" id="AMU96120.1"/>
    </source>
</evidence>
<dbReference type="CDD" id="cd04301">
    <property type="entry name" value="NAT_SF"/>
    <property type="match status" value="1"/>
</dbReference>
<feature type="domain" description="N-acetyltransferase" evidence="1">
    <location>
        <begin position="1"/>
        <end position="79"/>
    </location>
</feature>
<dbReference type="Proteomes" id="UP000076234">
    <property type="component" value="Chromosome"/>
</dbReference>
<dbReference type="Gene3D" id="3.40.630.30">
    <property type="match status" value="1"/>
</dbReference>
<dbReference type="AlphaFoldDB" id="A0A142W224"/>
<reference evidence="3" key="1">
    <citation type="submission" date="2015-11" db="EMBL/GenBank/DDBJ databases">
        <title>Complete genome sequence of a polyethylene glycol-degrading strain Sphingopyxis terrae strain 203-1 (NBRC 15098).</title>
        <authorList>
            <person name="Yoshiyuki O."/>
            <person name="Shouta N."/>
            <person name="Nagata Y."/>
            <person name="Numata M."/>
            <person name="Tsuchikane K."/>
            <person name="Hosoyama A."/>
            <person name="Yamazoe A."/>
            <person name="Tsuda M."/>
            <person name="Fujita N."/>
            <person name="Kawai F."/>
        </authorList>
    </citation>
    <scope>NUCLEOTIDE SEQUENCE [LARGE SCALE GENOMIC DNA]</scope>
    <source>
        <strain evidence="3">203-1</strain>
    </source>
</reference>
<reference evidence="2 3" key="2">
    <citation type="journal article" date="2016" name="Genome Announc.">
        <title>Complete Genome Sequence of Sphingopyxis terrae Strain 203-1 (NBRC 111660), a Polyethylene Glycol Degrader.</title>
        <authorList>
            <person name="Ohtsubo Y."/>
            <person name="Nonoyama S."/>
            <person name="Nagata Y."/>
            <person name="Numata M."/>
            <person name="Tsuchikane K."/>
            <person name="Hosoyama A."/>
            <person name="Yamazoe A."/>
            <person name="Tsuda M."/>
            <person name="Fujita N."/>
            <person name="Kawai F."/>
        </authorList>
    </citation>
    <scope>NUCLEOTIDE SEQUENCE [LARGE SCALE GENOMIC DNA]</scope>
    <source>
        <strain evidence="2 3">203-1</strain>
    </source>
</reference>
<dbReference type="GO" id="GO:0016747">
    <property type="term" value="F:acyltransferase activity, transferring groups other than amino-acyl groups"/>
    <property type="evidence" value="ECO:0007669"/>
    <property type="project" value="InterPro"/>
</dbReference>
<protein>
    <recommendedName>
        <fullName evidence="1">N-acetyltransferase domain-containing protein</fullName>
    </recommendedName>
</protein>
<dbReference type="InterPro" id="IPR000182">
    <property type="entry name" value="GNAT_dom"/>
</dbReference>